<evidence type="ECO:0000313" key="11">
    <source>
        <dbReference type="Proteomes" id="UP000261032"/>
    </source>
</evidence>
<feature type="domain" description="PTS EIIB type-2" evidence="8">
    <location>
        <begin position="404"/>
        <end position="497"/>
    </location>
</feature>
<keyword evidence="4" id="KW-0010">Activator</keyword>
<evidence type="ECO:0000259" key="6">
    <source>
        <dbReference type="PROSITE" id="PS51000"/>
    </source>
</evidence>
<evidence type="ECO:0000259" key="7">
    <source>
        <dbReference type="PROSITE" id="PS51094"/>
    </source>
</evidence>
<dbReference type="InterPro" id="IPR013011">
    <property type="entry name" value="PTS_EIIB_2"/>
</dbReference>
<dbReference type="SMART" id="SM00420">
    <property type="entry name" value="HTH_DEOR"/>
    <property type="match status" value="1"/>
</dbReference>
<dbReference type="Gene3D" id="3.40.50.2300">
    <property type="match status" value="1"/>
</dbReference>
<keyword evidence="3" id="KW-0805">Transcription regulation</keyword>
<dbReference type="GO" id="GO:0003700">
    <property type="term" value="F:DNA-binding transcription factor activity"/>
    <property type="evidence" value="ECO:0007669"/>
    <property type="project" value="InterPro"/>
</dbReference>
<dbReference type="Pfam" id="PF08279">
    <property type="entry name" value="HTH_11"/>
    <property type="match status" value="1"/>
</dbReference>
<dbReference type="GO" id="GO:0008982">
    <property type="term" value="F:protein-N(PI)-phosphohistidine-sugar phosphotransferase activity"/>
    <property type="evidence" value="ECO:0007669"/>
    <property type="project" value="InterPro"/>
</dbReference>
<dbReference type="CDD" id="cd05568">
    <property type="entry name" value="PTS_IIB_bgl_like"/>
    <property type="match status" value="1"/>
</dbReference>
<evidence type="ECO:0000313" key="10">
    <source>
        <dbReference type="EMBL" id="RGD84737.1"/>
    </source>
</evidence>
<proteinExistence type="predicted"/>
<dbReference type="Pfam" id="PF00874">
    <property type="entry name" value="PRD"/>
    <property type="match status" value="2"/>
</dbReference>
<dbReference type="InterPro" id="IPR001034">
    <property type="entry name" value="DeoR_HTH"/>
</dbReference>
<evidence type="ECO:0000256" key="4">
    <source>
        <dbReference type="ARBA" id="ARBA00023159"/>
    </source>
</evidence>
<feature type="domain" description="PRD" evidence="9">
    <location>
        <begin position="292"/>
        <end position="399"/>
    </location>
</feature>
<dbReference type="SUPFAM" id="SSF55804">
    <property type="entry name" value="Phoshotransferase/anion transport protein"/>
    <property type="match status" value="1"/>
</dbReference>
<name>A0A3E3ECA9_9FIRM</name>
<reference evidence="10 11" key="1">
    <citation type="submission" date="2018-08" db="EMBL/GenBank/DDBJ databases">
        <title>A genome reference for cultivated species of the human gut microbiota.</title>
        <authorList>
            <person name="Zou Y."/>
            <person name="Xue W."/>
            <person name="Luo G."/>
        </authorList>
    </citation>
    <scope>NUCLEOTIDE SEQUENCE [LARGE SCALE GENOMIC DNA]</scope>
    <source>
        <strain evidence="10 11">OM06-4</strain>
    </source>
</reference>
<keyword evidence="5" id="KW-0804">Transcription</keyword>
<dbReference type="InterPro" id="IPR036390">
    <property type="entry name" value="WH_DNA-bd_sf"/>
</dbReference>
<dbReference type="InterPro" id="IPR002178">
    <property type="entry name" value="PTS_EIIA_type-2_dom"/>
</dbReference>
<evidence type="ECO:0000259" key="9">
    <source>
        <dbReference type="PROSITE" id="PS51372"/>
    </source>
</evidence>
<dbReference type="Proteomes" id="UP000261032">
    <property type="component" value="Unassembled WGS sequence"/>
</dbReference>
<dbReference type="GO" id="GO:0009401">
    <property type="term" value="P:phosphoenolpyruvate-dependent sugar phosphotransferase system"/>
    <property type="evidence" value="ECO:0007669"/>
    <property type="project" value="InterPro"/>
</dbReference>
<dbReference type="Pfam" id="PF05043">
    <property type="entry name" value="Mga"/>
    <property type="match status" value="1"/>
</dbReference>
<dbReference type="PROSITE" id="PS51000">
    <property type="entry name" value="HTH_DEOR_2"/>
    <property type="match status" value="1"/>
</dbReference>
<dbReference type="SUPFAM" id="SSF46785">
    <property type="entry name" value="Winged helix' DNA-binding domain"/>
    <property type="match status" value="1"/>
</dbReference>
<dbReference type="PROSITE" id="PS51099">
    <property type="entry name" value="PTS_EIIB_TYPE_2"/>
    <property type="match status" value="1"/>
</dbReference>
<dbReference type="InterPro" id="IPR013196">
    <property type="entry name" value="HTH_11"/>
</dbReference>
<feature type="domain" description="PTS EIIA type-2" evidence="7">
    <location>
        <begin position="501"/>
        <end position="643"/>
    </location>
</feature>
<feature type="domain" description="PRD" evidence="9">
    <location>
        <begin position="189"/>
        <end position="291"/>
    </location>
</feature>
<dbReference type="InterPro" id="IPR016152">
    <property type="entry name" value="PTrfase/Anion_transptr"/>
</dbReference>
<gene>
    <name evidence="10" type="ORF">DXB93_09925</name>
</gene>
<dbReference type="InterPro" id="IPR050661">
    <property type="entry name" value="BglG_antiterminators"/>
</dbReference>
<protein>
    <submittedName>
        <fullName evidence="10">Transcription antiterminator</fullName>
    </submittedName>
</protein>
<evidence type="ECO:0000259" key="8">
    <source>
        <dbReference type="PROSITE" id="PS51099"/>
    </source>
</evidence>
<evidence type="ECO:0000256" key="5">
    <source>
        <dbReference type="ARBA" id="ARBA00023163"/>
    </source>
</evidence>
<feature type="domain" description="HTH deoR-type" evidence="6">
    <location>
        <begin position="4"/>
        <end position="63"/>
    </location>
</feature>
<dbReference type="InterPro" id="IPR007737">
    <property type="entry name" value="Mga_HTH"/>
</dbReference>
<dbReference type="PANTHER" id="PTHR30185:SF13">
    <property type="entry name" value="LICABCH OPERON REGULATOR-RELATED"/>
    <property type="match status" value="1"/>
</dbReference>
<dbReference type="Gene3D" id="1.10.1790.10">
    <property type="entry name" value="PRD domain"/>
    <property type="match status" value="2"/>
</dbReference>
<sequence>MMFPYNRLNEIFDYVRQDNIVSASQLSVLLNITDRTIRSDIQAINEILEKNGAKIKLKRKAGYYIEINDQEKYNTFLCSIKQTRTSNLELDSSQDRIKYLLNLLLYSDEYMSLDDLADNIYVSKNTLQNYIKTLKAIFSKYNLEYISKTNVGVKIIGNEDDKRKCLVENVLSYNFQNYVTGFTKDEYTLFEGIDLDLLKQIISNKLKNAHIKTNDFNFKNLIIHFALMISRIQFDCYINTNNTIKIDDNYTDFIDDIANEIEYTFNITISEGEKKYIYSHLVANTQLNDLVDNDNKIKELVEELLNNIYFDYNFDLRNDEILSHDLFLHFKSILNTKSFALNKRNPLLNTIKTNFPLAFDITLTCTAKIFNKPPYILTEDEVGYVSLHIGAAIERCFSGSLQNKSVILVCGSGQATTRMLEARLNVFFKDKITIVRKASYNEFINYTKRELLNVDFVISTIPLKSEHIPTITVDFALNNQDIEAISKFLTSISLNKMKKSNKFFDKNLFIHLDGIDSKESLLKQMCQLMEKQNIVDSNYFDCVMERENLAKTNMNEVFALPHPMRLCAKDTKVAVAIIDKPLTWYQQDTVQIIFLLAIKQGDQQDIEHLYDIFIEIVNNAKLQQSIIHSYNYDSFINNLLENME</sequence>
<dbReference type="Gene3D" id="1.10.10.10">
    <property type="entry name" value="Winged helix-like DNA-binding domain superfamily/Winged helix DNA-binding domain"/>
    <property type="match status" value="2"/>
</dbReference>
<dbReference type="InterPro" id="IPR036634">
    <property type="entry name" value="PRD_sf"/>
</dbReference>
<keyword evidence="1" id="KW-0808">Transferase</keyword>
<dbReference type="SUPFAM" id="SSF52794">
    <property type="entry name" value="PTS system IIB component-like"/>
    <property type="match status" value="1"/>
</dbReference>
<dbReference type="PANTHER" id="PTHR30185">
    <property type="entry name" value="CRYPTIC BETA-GLUCOSIDE BGL OPERON ANTITERMINATOR"/>
    <property type="match status" value="1"/>
</dbReference>
<dbReference type="PROSITE" id="PS51372">
    <property type="entry name" value="PRD_2"/>
    <property type="match status" value="2"/>
</dbReference>
<dbReference type="RefSeq" id="WP_117581521.1">
    <property type="nucleotide sequence ID" value="NZ_JADPBR010000027.1"/>
</dbReference>
<dbReference type="Gene3D" id="3.40.930.10">
    <property type="entry name" value="Mannitol-specific EII, Chain A"/>
    <property type="match status" value="1"/>
</dbReference>
<dbReference type="InterPro" id="IPR036388">
    <property type="entry name" value="WH-like_DNA-bd_sf"/>
</dbReference>
<dbReference type="InterPro" id="IPR011608">
    <property type="entry name" value="PRD"/>
</dbReference>
<dbReference type="AlphaFoldDB" id="A0A3E3ECA9"/>
<evidence type="ECO:0000256" key="2">
    <source>
        <dbReference type="ARBA" id="ARBA00022737"/>
    </source>
</evidence>
<keyword evidence="2" id="KW-0677">Repeat</keyword>
<accession>A0A3E3ECA9</accession>
<dbReference type="PROSITE" id="PS51094">
    <property type="entry name" value="PTS_EIIA_TYPE_2"/>
    <property type="match status" value="1"/>
</dbReference>
<dbReference type="Pfam" id="PF00359">
    <property type="entry name" value="PTS_EIIA_2"/>
    <property type="match status" value="1"/>
</dbReference>
<organism evidence="10 11">
    <name type="scientific">Thomasclavelia ramosa</name>
    <dbReference type="NCBI Taxonomy" id="1547"/>
    <lineage>
        <taxon>Bacteria</taxon>
        <taxon>Bacillati</taxon>
        <taxon>Bacillota</taxon>
        <taxon>Erysipelotrichia</taxon>
        <taxon>Erysipelotrichales</taxon>
        <taxon>Coprobacillaceae</taxon>
        <taxon>Thomasclavelia</taxon>
    </lineage>
</organism>
<evidence type="ECO:0000256" key="3">
    <source>
        <dbReference type="ARBA" id="ARBA00023015"/>
    </source>
</evidence>
<dbReference type="SUPFAM" id="SSF63520">
    <property type="entry name" value="PTS-regulatory domain, PRD"/>
    <property type="match status" value="2"/>
</dbReference>
<dbReference type="EMBL" id="QUSL01000014">
    <property type="protein sequence ID" value="RGD84737.1"/>
    <property type="molecule type" value="Genomic_DNA"/>
</dbReference>
<evidence type="ECO:0000256" key="1">
    <source>
        <dbReference type="ARBA" id="ARBA00022679"/>
    </source>
</evidence>
<comment type="caution">
    <text evidence="10">The sequence shown here is derived from an EMBL/GenBank/DDBJ whole genome shotgun (WGS) entry which is preliminary data.</text>
</comment>
<dbReference type="InterPro" id="IPR036095">
    <property type="entry name" value="PTS_EIIB-like_sf"/>
</dbReference>